<comment type="caution">
    <text evidence="7">The sequence shown here is derived from an EMBL/GenBank/DDBJ whole genome shotgun (WGS) entry which is preliminary data.</text>
</comment>
<dbReference type="EC" id="6.3.2.10" evidence="7"/>
<evidence type="ECO:0000313" key="7">
    <source>
        <dbReference type="EMBL" id="MDQ0274519.1"/>
    </source>
</evidence>
<dbReference type="InterPro" id="IPR013221">
    <property type="entry name" value="Mur_ligase_cen"/>
</dbReference>
<dbReference type="Gene3D" id="3.40.1190.10">
    <property type="entry name" value="Mur-like, catalytic domain"/>
    <property type="match status" value="1"/>
</dbReference>
<dbReference type="SUPFAM" id="SSF53244">
    <property type="entry name" value="MurD-like peptide ligases, peptide-binding domain"/>
    <property type="match status" value="1"/>
</dbReference>
<keyword evidence="4" id="KW-1133">Transmembrane helix</keyword>
<name>A0ABU0AUJ1_9FIRM</name>
<sequence length="507" mass="56604">MNFGILDILRLTLYLVYVFLGYLLCLARGRYMLNMLQIEEYNNSKFAIWLKENLNKVFSFTNTTDAKTPLVMTDRAKRLYKLFLFINSVLFAGVLGLLFAKFNDLGLVIIVLVLLIALIQPLILLIANGIRSPLEKKINMGFYKSAQEKIIKYKKNGLKVVGITGSFGKTSVKFYLETILREKFKVQNSPSSYNTPMGLSKVINNDLEEESQIFIAEMGAYKPGEIDECAKLVMPDIGILTAVGPTHMQSFKTIENIQKTKYELIENLPEDGTAIFNYDNDYVKPLADKTLKKTIRYGLKDNEKLSLKAENIVLDERGSSFDLSYEGKSLPCTTKLLGEHSIQNLLGAAGAALTLGMSLEEVVNGIKKVEPVEHRLNLIEGGGNGVIVIDDAFNSNPVGFRAALKVLGAFKNGRKIIITPGMVELGDMEEEENYKIGKVMADVCDYSILVGIKRTAPIKRGLEEMGVESDKIIVVKNLNQAMSELSKITRPNDVVLFENDLPDTYEE</sequence>
<reference evidence="7 8" key="1">
    <citation type="submission" date="2023-07" db="EMBL/GenBank/DDBJ databases">
        <title>Genomic Encyclopedia of Type Strains, Phase IV (KMG-IV): sequencing the most valuable type-strain genomes for metagenomic binning, comparative biology and taxonomic classification.</title>
        <authorList>
            <person name="Goeker M."/>
        </authorList>
    </citation>
    <scope>NUCLEOTIDE SEQUENCE [LARGE SCALE GENOMIC DNA]</scope>
    <source>
        <strain evidence="7 8">DSM 22616</strain>
    </source>
</reference>
<feature type="transmembrane region" description="Helical" evidence="4">
    <location>
        <begin position="82"/>
        <end position="100"/>
    </location>
</feature>
<evidence type="ECO:0000259" key="6">
    <source>
        <dbReference type="Pfam" id="PF08245"/>
    </source>
</evidence>
<feature type="transmembrane region" description="Helical" evidence="4">
    <location>
        <begin position="106"/>
        <end position="127"/>
    </location>
</feature>
<organism evidence="7 8">
    <name type="scientific">Peptoniphilus koenoeneniae</name>
    <dbReference type="NCBI Taxonomy" id="507751"/>
    <lineage>
        <taxon>Bacteria</taxon>
        <taxon>Bacillati</taxon>
        <taxon>Bacillota</taxon>
        <taxon>Tissierellia</taxon>
        <taxon>Tissierellales</taxon>
        <taxon>Peptoniphilaceae</taxon>
        <taxon>Peptoniphilus</taxon>
    </lineage>
</organism>
<keyword evidence="2" id="KW-0547">Nucleotide-binding</keyword>
<dbReference type="PANTHER" id="PTHR43024:SF1">
    <property type="entry name" value="UDP-N-ACETYLMURAMOYL-TRIPEPTIDE--D-ALANYL-D-ALANINE LIGASE"/>
    <property type="match status" value="1"/>
</dbReference>
<dbReference type="GO" id="GO:0047480">
    <property type="term" value="F:UDP-N-acetylmuramoyl-tripeptide-D-alanyl-D-alanine ligase activity"/>
    <property type="evidence" value="ECO:0007669"/>
    <property type="project" value="UniProtKB-EC"/>
</dbReference>
<proteinExistence type="predicted"/>
<gene>
    <name evidence="7" type="ORF">J2S72_000527</name>
</gene>
<evidence type="ECO:0000259" key="5">
    <source>
        <dbReference type="Pfam" id="PF02875"/>
    </source>
</evidence>
<feature type="domain" description="Mur ligase central" evidence="6">
    <location>
        <begin position="163"/>
        <end position="352"/>
    </location>
</feature>
<dbReference type="InterPro" id="IPR004101">
    <property type="entry name" value="Mur_ligase_C"/>
</dbReference>
<keyword evidence="1 7" id="KW-0436">Ligase</keyword>
<feature type="domain" description="Mur ligase C-terminal" evidence="5">
    <location>
        <begin position="374"/>
        <end position="497"/>
    </location>
</feature>
<evidence type="ECO:0000256" key="2">
    <source>
        <dbReference type="ARBA" id="ARBA00022741"/>
    </source>
</evidence>
<protein>
    <submittedName>
        <fullName evidence="7">UDP-N-acetylmuramoyl-tripeptide--D-alanyl-D-alanine ligase</fullName>
        <ecNumber evidence="7">6.3.2.10</ecNumber>
    </submittedName>
</protein>
<dbReference type="RefSeq" id="WP_023055576.1">
    <property type="nucleotide sequence ID" value="NZ_JAUSTN010000002.1"/>
</dbReference>
<dbReference type="Pfam" id="PF08245">
    <property type="entry name" value="Mur_ligase_M"/>
    <property type="match status" value="1"/>
</dbReference>
<dbReference type="Gene3D" id="3.90.190.20">
    <property type="entry name" value="Mur ligase, C-terminal domain"/>
    <property type="match status" value="1"/>
</dbReference>
<evidence type="ECO:0000313" key="8">
    <source>
        <dbReference type="Proteomes" id="UP001236559"/>
    </source>
</evidence>
<dbReference type="EMBL" id="JAUSTN010000002">
    <property type="protein sequence ID" value="MDQ0274519.1"/>
    <property type="molecule type" value="Genomic_DNA"/>
</dbReference>
<dbReference type="InterPro" id="IPR036615">
    <property type="entry name" value="Mur_ligase_C_dom_sf"/>
</dbReference>
<keyword evidence="4" id="KW-0472">Membrane</keyword>
<dbReference type="InterPro" id="IPR036565">
    <property type="entry name" value="Mur-like_cat_sf"/>
</dbReference>
<keyword evidence="4" id="KW-0812">Transmembrane</keyword>
<dbReference type="SUPFAM" id="SSF53623">
    <property type="entry name" value="MurD-like peptide ligases, catalytic domain"/>
    <property type="match status" value="1"/>
</dbReference>
<dbReference type="Proteomes" id="UP001236559">
    <property type="component" value="Unassembled WGS sequence"/>
</dbReference>
<evidence type="ECO:0000256" key="4">
    <source>
        <dbReference type="SAM" id="Phobius"/>
    </source>
</evidence>
<keyword evidence="8" id="KW-1185">Reference proteome</keyword>
<dbReference type="InterPro" id="IPR051046">
    <property type="entry name" value="MurCDEF_CellWall_CoF430Synth"/>
</dbReference>
<accession>A0ABU0AUJ1</accession>
<keyword evidence="3" id="KW-0067">ATP-binding</keyword>
<evidence type="ECO:0000256" key="1">
    <source>
        <dbReference type="ARBA" id="ARBA00022598"/>
    </source>
</evidence>
<feature type="transmembrane region" description="Helical" evidence="4">
    <location>
        <begin position="6"/>
        <end position="27"/>
    </location>
</feature>
<dbReference type="Pfam" id="PF02875">
    <property type="entry name" value="Mur_ligase_C"/>
    <property type="match status" value="1"/>
</dbReference>
<dbReference type="PANTHER" id="PTHR43024">
    <property type="entry name" value="UDP-N-ACETYLMURAMOYL-TRIPEPTIDE--D-ALANYL-D-ALANINE LIGASE"/>
    <property type="match status" value="1"/>
</dbReference>
<evidence type="ECO:0000256" key="3">
    <source>
        <dbReference type="ARBA" id="ARBA00022840"/>
    </source>
</evidence>